<dbReference type="GO" id="GO:0016020">
    <property type="term" value="C:membrane"/>
    <property type="evidence" value="ECO:0007669"/>
    <property type="project" value="UniProtKB-SubCell"/>
</dbReference>
<dbReference type="CDD" id="cd17323">
    <property type="entry name" value="MFS_Tpo1_MDR_like"/>
    <property type="match status" value="1"/>
</dbReference>
<dbReference type="AlphaFoldDB" id="A0A084ASI8"/>
<keyword evidence="2 7" id="KW-0812">Transmembrane</keyword>
<evidence type="ECO:0000313" key="9">
    <source>
        <dbReference type="EMBL" id="KEY68267.1"/>
    </source>
</evidence>
<feature type="transmembrane region" description="Helical" evidence="7">
    <location>
        <begin position="106"/>
        <end position="127"/>
    </location>
</feature>
<protein>
    <recommendedName>
        <fullName evidence="8">Major facilitator superfamily (MFS) profile domain-containing protein</fullName>
    </recommendedName>
</protein>
<reference evidence="9 10" key="1">
    <citation type="journal article" date="2014" name="BMC Genomics">
        <title>Comparative genome sequencing reveals chemotype-specific gene clusters in the toxigenic black mold Stachybotrys.</title>
        <authorList>
            <person name="Semeiks J."/>
            <person name="Borek D."/>
            <person name="Otwinowski Z."/>
            <person name="Grishin N.V."/>
        </authorList>
    </citation>
    <scope>NUCLEOTIDE SEQUENCE [LARGE SCALE GENOMIC DNA]</scope>
    <source>
        <strain evidence="10">CBS 109288 / IBT 7711</strain>
    </source>
</reference>
<feature type="transmembrane region" description="Helical" evidence="7">
    <location>
        <begin position="174"/>
        <end position="194"/>
    </location>
</feature>
<feature type="transmembrane region" description="Helical" evidence="7">
    <location>
        <begin position="512"/>
        <end position="535"/>
    </location>
</feature>
<evidence type="ECO:0000256" key="3">
    <source>
        <dbReference type="ARBA" id="ARBA00022989"/>
    </source>
</evidence>
<keyword evidence="3 7" id="KW-1133">Transmembrane helix</keyword>
<organism evidence="9 10">
    <name type="scientific">Stachybotrys chartarum (strain CBS 109288 / IBT 7711)</name>
    <name type="common">Toxic black mold</name>
    <name type="synonym">Stilbospora chartarum</name>
    <dbReference type="NCBI Taxonomy" id="1280523"/>
    <lineage>
        <taxon>Eukaryota</taxon>
        <taxon>Fungi</taxon>
        <taxon>Dikarya</taxon>
        <taxon>Ascomycota</taxon>
        <taxon>Pezizomycotina</taxon>
        <taxon>Sordariomycetes</taxon>
        <taxon>Hypocreomycetidae</taxon>
        <taxon>Hypocreales</taxon>
        <taxon>Stachybotryaceae</taxon>
        <taxon>Stachybotrys</taxon>
    </lineage>
</organism>
<feature type="transmembrane region" description="Helical" evidence="7">
    <location>
        <begin position="261"/>
        <end position="283"/>
    </location>
</feature>
<feature type="transmembrane region" description="Helical" evidence="7">
    <location>
        <begin position="479"/>
        <end position="500"/>
    </location>
</feature>
<feature type="region of interest" description="Disordered" evidence="6">
    <location>
        <begin position="1"/>
        <end position="45"/>
    </location>
</feature>
<dbReference type="Gene3D" id="1.20.1250.20">
    <property type="entry name" value="MFS general substrate transporter like domains"/>
    <property type="match status" value="1"/>
</dbReference>
<dbReference type="InterPro" id="IPR036259">
    <property type="entry name" value="MFS_trans_sf"/>
</dbReference>
<keyword evidence="5" id="KW-0325">Glycoprotein</keyword>
<evidence type="ECO:0000256" key="5">
    <source>
        <dbReference type="ARBA" id="ARBA00023180"/>
    </source>
</evidence>
<feature type="transmembrane region" description="Helical" evidence="7">
    <location>
        <begin position="200"/>
        <end position="222"/>
    </location>
</feature>
<feature type="transmembrane region" description="Helical" evidence="7">
    <location>
        <begin position="147"/>
        <end position="167"/>
    </location>
</feature>
<accession>A0A084ASI8</accession>
<dbReference type="GO" id="GO:0022857">
    <property type="term" value="F:transmembrane transporter activity"/>
    <property type="evidence" value="ECO:0007669"/>
    <property type="project" value="InterPro"/>
</dbReference>
<dbReference type="InterPro" id="IPR011701">
    <property type="entry name" value="MFS"/>
</dbReference>
<evidence type="ECO:0000313" key="10">
    <source>
        <dbReference type="Proteomes" id="UP000028045"/>
    </source>
</evidence>
<dbReference type="OrthoDB" id="6770063at2759"/>
<dbReference type="PROSITE" id="PS50850">
    <property type="entry name" value="MFS"/>
    <property type="match status" value="1"/>
</dbReference>
<keyword evidence="10" id="KW-1185">Reference proteome</keyword>
<evidence type="ECO:0000259" key="8">
    <source>
        <dbReference type="PROSITE" id="PS50850"/>
    </source>
</evidence>
<gene>
    <name evidence="9" type="ORF">S7711_07021</name>
</gene>
<dbReference type="PANTHER" id="PTHR23502">
    <property type="entry name" value="MAJOR FACILITATOR SUPERFAMILY"/>
    <property type="match status" value="1"/>
</dbReference>
<proteinExistence type="predicted"/>
<feature type="transmembrane region" description="Helical" evidence="7">
    <location>
        <begin position="419"/>
        <end position="439"/>
    </location>
</feature>
<dbReference type="SUPFAM" id="SSF103473">
    <property type="entry name" value="MFS general substrate transporter"/>
    <property type="match status" value="1"/>
</dbReference>
<dbReference type="PANTHER" id="PTHR23502:SF60">
    <property type="entry name" value="MAJOR FACILITATOR SUPERFAMILY (MFS) PROFILE DOMAIN-CONTAINING PROTEIN-RELATED"/>
    <property type="match status" value="1"/>
</dbReference>
<sequence>MYTTHLSSQERLPRPSTQGTSDLDTPITFADRSDGDGVDNELVKDPIQPTAKLASISHEKKDVPAVEVASGGPGRTPSLPVDDQNLVEWCEGDLGHPQNWKRSRKWIVIALVSAYTFMSPVASSILAPSLQQIGEDLNIHDDSERSLCLSIFVLGFAFGPLLFAPISEMYGRNITLQCSNVAFFIFNCACGFAQTKEQLLVFRFFGGIGGSAPLALGSGVLSDLFSADERGLSAGIYALFPILGPAIGPICGGYITDYSTWRWGFWGTTIVDVPILILGLIFLEETYPPVLLRWRKQRMVVETGNHALFTKHEQNNGTFSDQLGQALLRPMKLMGTQIIIVIMGLYQAYLYGLMYIVLTTFPRLWTEDYHQSSSIAGLNYISLGLGYCLGIEISSYLQDRIYRVLKRRNNGVGCPEFRLPLLIPATFLLPVGFLIYGWTAQYHTHWIYPNIGSFIYAAGIMIGFNSLITYVVDSYPTYAASAAAATTLLRSVAAFLFPLFAPQMYRALGNGWGNSLLAFLAVGIGGPAPILLWYYGAALRARSRFCAD</sequence>
<feature type="transmembrane region" description="Helical" evidence="7">
    <location>
        <begin position="234"/>
        <end position="255"/>
    </location>
</feature>
<feature type="transmembrane region" description="Helical" evidence="7">
    <location>
        <begin position="338"/>
        <end position="358"/>
    </location>
</feature>
<evidence type="ECO:0000256" key="2">
    <source>
        <dbReference type="ARBA" id="ARBA00022692"/>
    </source>
</evidence>
<evidence type="ECO:0000256" key="6">
    <source>
        <dbReference type="SAM" id="MobiDB-lite"/>
    </source>
</evidence>
<comment type="subcellular location">
    <subcellularLocation>
        <location evidence="1">Membrane</location>
        <topology evidence="1">Multi-pass membrane protein</topology>
    </subcellularLocation>
</comment>
<feature type="transmembrane region" description="Helical" evidence="7">
    <location>
        <begin position="378"/>
        <end position="398"/>
    </location>
</feature>
<feature type="compositionally biased region" description="Polar residues" evidence="6">
    <location>
        <begin position="1"/>
        <end position="23"/>
    </location>
</feature>
<evidence type="ECO:0000256" key="1">
    <source>
        <dbReference type="ARBA" id="ARBA00004141"/>
    </source>
</evidence>
<dbReference type="Proteomes" id="UP000028045">
    <property type="component" value="Unassembled WGS sequence"/>
</dbReference>
<dbReference type="EMBL" id="KL648584">
    <property type="protein sequence ID" value="KEY68267.1"/>
    <property type="molecule type" value="Genomic_DNA"/>
</dbReference>
<keyword evidence="4 7" id="KW-0472">Membrane</keyword>
<feature type="domain" description="Major facilitator superfamily (MFS) profile" evidence="8">
    <location>
        <begin position="108"/>
        <end position="541"/>
    </location>
</feature>
<dbReference type="InterPro" id="IPR020846">
    <property type="entry name" value="MFS_dom"/>
</dbReference>
<name>A0A084ASI8_STACB</name>
<feature type="transmembrane region" description="Helical" evidence="7">
    <location>
        <begin position="451"/>
        <end position="472"/>
    </location>
</feature>
<dbReference type="HOGENOM" id="CLU_008455_1_1_1"/>
<dbReference type="FunFam" id="1.20.1250.20:FF:000011">
    <property type="entry name" value="MFS multidrug transporter, putative"/>
    <property type="match status" value="1"/>
</dbReference>
<evidence type="ECO:0000256" key="7">
    <source>
        <dbReference type="SAM" id="Phobius"/>
    </source>
</evidence>
<dbReference type="Pfam" id="PF07690">
    <property type="entry name" value="MFS_1"/>
    <property type="match status" value="1"/>
</dbReference>
<evidence type="ECO:0000256" key="4">
    <source>
        <dbReference type="ARBA" id="ARBA00023136"/>
    </source>
</evidence>